<reference evidence="1 2" key="1">
    <citation type="submission" date="2016-08" db="EMBL/GenBank/DDBJ databases">
        <title>Complete genome sequence of Streptomyces agglomeratus strain 6-3-2, a novel anti-MRSA actinomycete isolated from Wuli of Tebit, China.</title>
        <authorList>
            <person name="Chen X."/>
        </authorList>
    </citation>
    <scope>NUCLEOTIDE SEQUENCE [LARGE SCALE GENOMIC DNA]</scope>
    <source>
        <strain evidence="1 2">6-3-2</strain>
    </source>
</reference>
<accession>A0A1E5P0Y7</accession>
<name>A0A1E5P0Y7_9ACTN</name>
<comment type="caution">
    <text evidence="1">The sequence shown here is derived from an EMBL/GenBank/DDBJ whole genome shotgun (WGS) entry which is preliminary data.</text>
</comment>
<proteinExistence type="predicted"/>
<sequence>MGRQLWRPIVIVGAVGTLTVSCGLAAVIHAAEVSADQVAGRWISEGGTSLTFHEDHAFTAEDFDELAVSSGCENPSALSSGRWAFPTEGSPLITPDETVTRGTVLSLTFSAGECEVTAYLFGDEDDPVLCPTDDADVGCPMDDYLRPTPDHGSRLVKPPAVG</sequence>
<protein>
    <recommendedName>
        <fullName evidence="3">Lipoprotein</fullName>
    </recommendedName>
</protein>
<evidence type="ECO:0000313" key="1">
    <source>
        <dbReference type="EMBL" id="OEJ23213.1"/>
    </source>
</evidence>
<organism evidence="1 2">
    <name type="scientific">Streptomyces agglomeratus</name>
    <dbReference type="NCBI Taxonomy" id="285458"/>
    <lineage>
        <taxon>Bacteria</taxon>
        <taxon>Bacillati</taxon>
        <taxon>Actinomycetota</taxon>
        <taxon>Actinomycetes</taxon>
        <taxon>Kitasatosporales</taxon>
        <taxon>Streptomycetaceae</taxon>
        <taxon>Streptomyces</taxon>
    </lineage>
</organism>
<dbReference type="PROSITE" id="PS51257">
    <property type="entry name" value="PROKAR_LIPOPROTEIN"/>
    <property type="match status" value="1"/>
</dbReference>
<evidence type="ECO:0008006" key="3">
    <source>
        <dbReference type="Google" id="ProtNLM"/>
    </source>
</evidence>
<keyword evidence="2" id="KW-1185">Reference proteome</keyword>
<evidence type="ECO:0000313" key="2">
    <source>
        <dbReference type="Proteomes" id="UP000095759"/>
    </source>
</evidence>
<gene>
    <name evidence="1" type="ORF">AS594_00460</name>
</gene>
<dbReference type="Proteomes" id="UP000095759">
    <property type="component" value="Unassembled WGS sequence"/>
</dbReference>
<dbReference type="EMBL" id="MEHJ01000001">
    <property type="protein sequence ID" value="OEJ23213.1"/>
    <property type="molecule type" value="Genomic_DNA"/>
</dbReference>
<dbReference type="AlphaFoldDB" id="A0A1E5P0Y7"/>